<sequence>MADIRTIRLKNEYEQMNNLARQGDLINWKAVSGTAPYVDGYLLTVKARTLTGPEPSYRDTHSIRVTIPYDYPNSAPKVQMLSSPYVYHPNWYTDGRWCHGSWNSSESLGDFVIRMIKTLFFDEEITNPGSSANGEAKNWYQNSRNKRYLPKPPAGYPDPTAVPTFKVKRKFKVSR</sequence>
<keyword evidence="2" id="KW-0436">Ligase</keyword>
<protein>
    <submittedName>
        <fullName evidence="2">Ubiquitin-protein ligase</fullName>
    </submittedName>
</protein>
<dbReference type="Pfam" id="PF00179">
    <property type="entry name" value="UQ_con"/>
    <property type="match status" value="1"/>
</dbReference>
<dbReference type="InterPro" id="IPR000608">
    <property type="entry name" value="UBC"/>
</dbReference>
<dbReference type="AlphaFoldDB" id="A0A450YXX8"/>
<dbReference type="Gene3D" id="3.10.110.10">
    <property type="entry name" value="Ubiquitin Conjugating Enzyme"/>
    <property type="match status" value="1"/>
</dbReference>
<dbReference type="GO" id="GO:0016874">
    <property type="term" value="F:ligase activity"/>
    <property type="evidence" value="ECO:0007669"/>
    <property type="project" value="UniProtKB-KW"/>
</dbReference>
<dbReference type="CDD" id="cd00195">
    <property type="entry name" value="UBCc_UEV"/>
    <property type="match status" value="1"/>
</dbReference>
<dbReference type="EMBL" id="CAADFT010000063">
    <property type="protein sequence ID" value="VFK46384.1"/>
    <property type="molecule type" value="Genomic_DNA"/>
</dbReference>
<accession>A0A450YXX8</accession>
<name>A0A450YXX8_9GAMM</name>
<evidence type="ECO:0000259" key="1">
    <source>
        <dbReference type="Pfam" id="PF00179"/>
    </source>
</evidence>
<feature type="domain" description="UBC core" evidence="1">
    <location>
        <begin position="50"/>
        <end position="145"/>
    </location>
</feature>
<proteinExistence type="predicted"/>
<reference evidence="2" key="1">
    <citation type="submission" date="2019-02" db="EMBL/GenBank/DDBJ databases">
        <authorList>
            <person name="Gruber-Vodicka R. H."/>
            <person name="Seah K. B. B."/>
        </authorList>
    </citation>
    <scope>NUCLEOTIDE SEQUENCE</scope>
    <source>
        <strain evidence="2">BECK_BZ125</strain>
    </source>
</reference>
<organism evidence="2">
    <name type="scientific">Candidatus Kentrum sp. TC</name>
    <dbReference type="NCBI Taxonomy" id="2126339"/>
    <lineage>
        <taxon>Bacteria</taxon>
        <taxon>Pseudomonadati</taxon>
        <taxon>Pseudomonadota</taxon>
        <taxon>Gammaproteobacteria</taxon>
        <taxon>Candidatus Kentrum</taxon>
    </lineage>
</organism>
<dbReference type="SUPFAM" id="SSF54495">
    <property type="entry name" value="UBC-like"/>
    <property type="match status" value="1"/>
</dbReference>
<evidence type="ECO:0000313" key="2">
    <source>
        <dbReference type="EMBL" id="VFK46384.1"/>
    </source>
</evidence>
<gene>
    <name evidence="2" type="ORF">BECKTC1821E_GA0114239_106320</name>
</gene>
<dbReference type="InterPro" id="IPR016135">
    <property type="entry name" value="UBQ-conjugating_enzyme/RWD"/>
</dbReference>